<dbReference type="AlphaFoldDB" id="W6M9M6"/>
<evidence type="ECO:0000313" key="1">
    <source>
        <dbReference type="EMBL" id="CDI04721.1"/>
    </source>
</evidence>
<gene>
    <name evidence="1" type="ORF">BN873_p40026</name>
</gene>
<proteinExistence type="predicted"/>
<dbReference type="Proteomes" id="UP000035760">
    <property type="component" value="Unassembled WGS sequence"/>
</dbReference>
<accession>W6M9M6</accession>
<organism evidence="1 2">
    <name type="scientific">Candidatus Competibacter denitrificans Run_A_D11</name>
    <dbReference type="NCBI Taxonomy" id="1400863"/>
    <lineage>
        <taxon>Bacteria</taxon>
        <taxon>Pseudomonadati</taxon>
        <taxon>Pseudomonadota</taxon>
        <taxon>Gammaproteobacteria</taxon>
        <taxon>Candidatus Competibacteraceae</taxon>
        <taxon>Candidatus Competibacter</taxon>
    </lineage>
</organism>
<keyword evidence="2" id="KW-1185">Reference proteome</keyword>
<reference evidence="1" key="1">
    <citation type="submission" date="2013-07" db="EMBL/GenBank/DDBJ databases">
        <authorList>
            <person name="McIlroy S."/>
        </authorList>
    </citation>
    <scope>NUCLEOTIDE SEQUENCE [LARGE SCALE GENOMIC DNA]</scope>
    <source>
        <strain evidence="1">Run_A_D11</strain>
    </source>
</reference>
<reference evidence="1" key="2">
    <citation type="submission" date="2014-03" db="EMBL/GenBank/DDBJ databases">
        <title>Candidatus Competibacter-lineage genomes retrieved from metagenomes reveal functional metabolic diversity.</title>
        <authorList>
            <person name="McIlroy S.J."/>
            <person name="Albertsen M."/>
            <person name="Andresen E.K."/>
            <person name="Saunders A.M."/>
            <person name="Kristiansen R."/>
            <person name="Stokholm-Bjerregaard M."/>
            <person name="Nielsen K.L."/>
            <person name="Nielsen P.H."/>
        </authorList>
    </citation>
    <scope>NUCLEOTIDE SEQUENCE</scope>
    <source>
        <strain evidence="1">Run_A_D11</strain>
    </source>
</reference>
<sequence length="101" mass="11237">MNVALQQSELQGHSQPVLSQHAWKRMCGRSVSPAAIRAVLAYGRKVHVRGAAIYAIGRKEVIHHRRLGRNLSAFDGLQVVCSPEGLVITTYRNHDFNGLKH</sequence>
<dbReference type="EMBL" id="CBTJ020000116">
    <property type="protein sequence ID" value="CDI04721.1"/>
    <property type="molecule type" value="Genomic_DNA"/>
</dbReference>
<name>W6M9M6_9GAMM</name>
<protein>
    <recommendedName>
        <fullName evidence="3">DUF4258 domain-containing protein</fullName>
    </recommendedName>
</protein>
<dbReference type="RefSeq" id="WP_071244492.1">
    <property type="nucleotide sequence ID" value="NZ_CBTJ020000116.1"/>
</dbReference>
<comment type="caution">
    <text evidence="1">The sequence shown here is derived from an EMBL/GenBank/DDBJ whole genome shotgun (WGS) entry which is preliminary data.</text>
</comment>
<evidence type="ECO:0000313" key="2">
    <source>
        <dbReference type="Proteomes" id="UP000035760"/>
    </source>
</evidence>
<evidence type="ECO:0008006" key="3">
    <source>
        <dbReference type="Google" id="ProtNLM"/>
    </source>
</evidence>